<dbReference type="AlphaFoldDB" id="A0A8H6T8E8"/>
<evidence type="ECO:0000256" key="2">
    <source>
        <dbReference type="ARBA" id="ARBA00007529"/>
    </source>
</evidence>
<dbReference type="PANTHER" id="PTHR33442:SF1">
    <property type="entry name" value="TRANS-3-HYDROXY-L-PROLINE DEHYDRATASE"/>
    <property type="match status" value="1"/>
</dbReference>
<dbReference type="Gene3D" id="3.10.310.10">
    <property type="entry name" value="Diaminopimelate Epimerase, Chain A, domain 1"/>
    <property type="match status" value="2"/>
</dbReference>
<proteinExistence type="inferred from homology"/>
<comment type="similarity">
    <text evidence="2">Belongs to the proline racemase family.</text>
</comment>
<keyword evidence="5" id="KW-1185">Reference proteome</keyword>
<dbReference type="OrthoDB" id="6409228at2759"/>
<dbReference type="Pfam" id="PF05544">
    <property type="entry name" value="Pro_racemase"/>
    <property type="match status" value="1"/>
</dbReference>
<organism evidence="4 5">
    <name type="scientific">Mycena indigotica</name>
    <dbReference type="NCBI Taxonomy" id="2126181"/>
    <lineage>
        <taxon>Eukaryota</taxon>
        <taxon>Fungi</taxon>
        <taxon>Dikarya</taxon>
        <taxon>Basidiomycota</taxon>
        <taxon>Agaricomycotina</taxon>
        <taxon>Agaricomycetes</taxon>
        <taxon>Agaricomycetidae</taxon>
        <taxon>Agaricales</taxon>
        <taxon>Marasmiineae</taxon>
        <taxon>Mycenaceae</taxon>
        <taxon>Mycena</taxon>
    </lineage>
</organism>
<reference evidence="4" key="1">
    <citation type="submission" date="2020-05" db="EMBL/GenBank/DDBJ databases">
        <title>Mycena genomes resolve the evolution of fungal bioluminescence.</title>
        <authorList>
            <person name="Tsai I.J."/>
        </authorList>
    </citation>
    <scope>NUCLEOTIDE SEQUENCE</scope>
    <source>
        <strain evidence="4">171206Taipei</strain>
    </source>
</reference>
<dbReference type="Proteomes" id="UP000636479">
    <property type="component" value="Unassembled WGS sequence"/>
</dbReference>
<evidence type="ECO:0000256" key="1">
    <source>
        <dbReference type="ARBA" id="ARBA00001148"/>
    </source>
</evidence>
<evidence type="ECO:0000313" key="4">
    <source>
        <dbReference type="EMBL" id="KAF7312247.1"/>
    </source>
</evidence>
<evidence type="ECO:0000313" key="5">
    <source>
        <dbReference type="Proteomes" id="UP000636479"/>
    </source>
</evidence>
<protein>
    <recommendedName>
        <fullName evidence="3">trans-L-3-hydroxyproline dehydratase</fullName>
        <ecNumber evidence="3">4.2.1.77</ecNumber>
    </recommendedName>
</protein>
<dbReference type="InterPro" id="IPR008794">
    <property type="entry name" value="Pro_racemase_fam"/>
</dbReference>
<dbReference type="EC" id="4.2.1.77" evidence="3"/>
<name>A0A8H6T8E8_9AGAR</name>
<dbReference type="SUPFAM" id="SSF54506">
    <property type="entry name" value="Diaminopimelate epimerase-like"/>
    <property type="match status" value="1"/>
</dbReference>
<evidence type="ECO:0000256" key="3">
    <source>
        <dbReference type="ARBA" id="ARBA00013105"/>
    </source>
</evidence>
<comment type="caution">
    <text evidence="4">The sequence shown here is derived from an EMBL/GenBank/DDBJ whole genome shotgun (WGS) entry which is preliminary data.</text>
</comment>
<dbReference type="GO" id="GO:0050346">
    <property type="term" value="F:trans-L-3-hydroxyproline dehydratase activity"/>
    <property type="evidence" value="ECO:0007669"/>
    <property type="project" value="UniProtKB-EC"/>
</dbReference>
<accession>A0A8H6T8E8</accession>
<sequence>MDIFESLVQLNQTIQVVDMHTSGEPTRIVVRGYPHLEGETLLEKRRCAANKHDNFRKQLMREPRGHAEMYGAILVQETELTRSGEADIGVLFCHNEGYSTMCGHATIALGRFLIDTHDFTVFPRRKELPYDPGTGLTALRLHAPCGVIQVHVSTQNDSAETSSSVSFLGVPSYSTQVDFDVIIPPDNRWPQLTAQSVKLDVAFGGAFYAIVQDRELGFPHGLKNAVLAELNTATRLLKKTVADLHQNVLRHPDQDLRFLYGVIVVDTTASDPDEELGICFFADQQIDRSPTGSGVMARVALAIEKDILHLGDSKTYHSIVSVGSGLGFRGTAIERVSEGVVVKVEGRAFYTGVGSFIVEDGDSLADGLVVRGGLM</sequence>
<dbReference type="SFLD" id="SFLDS00028">
    <property type="entry name" value="Proline_Racemase"/>
    <property type="match status" value="1"/>
</dbReference>
<gene>
    <name evidence="4" type="ORF">MIND_00237700</name>
</gene>
<dbReference type="FunFam" id="3.10.310.10:FF:000003">
    <property type="entry name" value="Proline racemase"/>
    <property type="match status" value="1"/>
</dbReference>
<dbReference type="PIRSF" id="PIRSF029792">
    <property type="entry name" value="Pro_racemase"/>
    <property type="match status" value="1"/>
</dbReference>
<comment type="catalytic activity">
    <reaction evidence="1">
        <text>trans-3-hydroxy-L-proline = 1-pyrroline-2-carboxylate + H2O</text>
        <dbReference type="Rhea" id="RHEA:10320"/>
        <dbReference type="ChEBI" id="CHEBI:15377"/>
        <dbReference type="ChEBI" id="CHEBI:39785"/>
        <dbReference type="ChEBI" id="CHEBI:57938"/>
        <dbReference type="EC" id="4.2.1.77"/>
    </reaction>
</comment>
<dbReference type="PANTHER" id="PTHR33442">
    <property type="entry name" value="TRANS-3-HYDROXY-L-PROLINE DEHYDRATASE"/>
    <property type="match status" value="1"/>
</dbReference>
<dbReference type="RefSeq" id="XP_037224355.1">
    <property type="nucleotide sequence ID" value="XM_037359260.1"/>
</dbReference>
<dbReference type="EMBL" id="JACAZF010000002">
    <property type="protein sequence ID" value="KAF7312247.1"/>
    <property type="molecule type" value="Genomic_DNA"/>
</dbReference>
<dbReference type="GeneID" id="59341776"/>